<keyword evidence="2" id="KW-1185">Reference proteome</keyword>
<reference evidence="1 2" key="1">
    <citation type="journal article" date="2024" name="Commun. Biol.">
        <title>Comparative genomic analysis of thermophilic fungi reveals convergent evolutionary adaptations and gene losses.</title>
        <authorList>
            <person name="Steindorff A.S."/>
            <person name="Aguilar-Pontes M.V."/>
            <person name="Robinson A.J."/>
            <person name="Andreopoulos B."/>
            <person name="LaButti K."/>
            <person name="Kuo A."/>
            <person name="Mondo S."/>
            <person name="Riley R."/>
            <person name="Otillar R."/>
            <person name="Haridas S."/>
            <person name="Lipzen A."/>
            <person name="Grimwood J."/>
            <person name="Schmutz J."/>
            <person name="Clum A."/>
            <person name="Reid I.D."/>
            <person name="Moisan M.C."/>
            <person name="Butler G."/>
            <person name="Nguyen T.T.M."/>
            <person name="Dewar K."/>
            <person name="Conant G."/>
            <person name="Drula E."/>
            <person name="Henrissat B."/>
            <person name="Hansel C."/>
            <person name="Singer S."/>
            <person name="Hutchinson M.I."/>
            <person name="de Vries R.P."/>
            <person name="Natvig D.O."/>
            <person name="Powell A.J."/>
            <person name="Tsang A."/>
            <person name="Grigoriev I.V."/>
        </authorList>
    </citation>
    <scope>NUCLEOTIDE SEQUENCE [LARGE SCALE GENOMIC DNA]</scope>
    <source>
        <strain evidence="1 2">CBS 494.80</strain>
    </source>
</reference>
<dbReference type="EMBL" id="JAZHXI010000010">
    <property type="protein sequence ID" value="KAL2067142.1"/>
    <property type="molecule type" value="Genomic_DNA"/>
</dbReference>
<proteinExistence type="predicted"/>
<accession>A0ABR4CC86</accession>
<sequence>MSHFGRSFAASSLLSQDGEKKEVLSARSCEHACIPHAPTLFLTQPPFSRLTTRTDRCSCNCAERKNSLLSCENKHDHIVFPYPHQRKGQCRTTYSSPIANLYACFRGRVRSSLTRQISS</sequence>
<gene>
    <name evidence="1" type="ORF">VTL71DRAFT_1566</name>
</gene>
<comment type="caution">
    <text evidence="1">The sequence shown here is derived from an EMBL/GenBank/DDBJ whole genome shotgun (WGS) entry which is preliminary data.</text>
</comment>
<protein>
    <submittedName>
        <fullName evidence="1">Uncharacterized protein</fullName>
    </submittedName>
</protein>
<evidence type="ECO:0000313" key="1">
    <source>
        <dbReference type="EMBL" id="KAL2067142.1"/>
    </source>
</evidence>
<evidence type="ECO:0000313" key="2">
    <source>
        <dbReference type="Proteomes" id="UP001595075"/>
    </source>
</evidence>
<dbReference type="Proteomes" id="UP001595075">
    <property type="component" value="Unassembled WGS sequence"/>
</dbReference>
<organism evidence="1 2">
    <name type="scientific">Oculimacula yallundae</name>
    <dbReference type="NCBI Taxonomy" id="86028"/>
    <lineage>
        <taxon>Eukaryota</taxon>
        <taxon>Fungi</taxon>
        <taxon>Dikarya</taxon>
        <taxon>Ascomycota</taxon>
        <taxon>Pezizomycotina</taxon>
        <taxon>Leotiomycetes</taxon>
        <taxon>Helotiales</taxon>
        <taxon>Ploettnerulaceae</taxon>
        <taxon>Oculimacula</taxon>
    </lineage>
</organism>
<name>A0ABR4CC86_9HELO</name>